<feature type="compositionally biased region" description="Low complexity" evidence="1">
    <location>
        <begin position="67"/>
        <end position="82"/>
    </location>
</feature>
<dbReference type="GO" id="GO:0032259">
    <property type="term" value="P:methylation"/>
    <property type="evidence" value="ECO:0007669"/>
    <property type="project" value="UniProtKB-KW"/>
</dbReference>
<dbReference type="GO" id="GO:0008168">
    <property type="term" value="F:methyltransferase activity"/>
    <property type="evidence" value="ECO:0007669"/>
    <property type="project" value="UniProtKB-KW"/>
</dbReference>
<feature type="compositionally biased region" description="Low complexity" evidence="1">
    <location>
        <begin position="19"/>
        <end position="55"/>
    </location>
</feature>
<keyword evidence="2" id="KW-0808">Transferase</keyword>
<evidence type="ECO:0000256" key="1">
    <source>
        <dbReference type="SAM" id="MobiDB-lite"/>
    </source>
</evidence>
<accession>A0A9P6WQ83</accession>
<feature type="region of interest" description="Disordered" evidence="1">
    <location>
        <begin position="214"/>
        <end position="238"/>
    </location>
</feature>
<keyword evidence="2" id="KW-0489">Methyltransferase</keyword>
<organism evidence="2 3">
    <name type="scientific">Pichia californica</name>
    <dbReference type="NCBI Taxonomy" id="460514"/>
    <lineage>
        <taxon>Eukaryota</taxon>
        <taxon>Fungi</taxon>
        <taxon>Dikarya</taxon>
        <taxon>Ascomycota</taxon>
        <taxon>Saccharomycotina</taxon>
        <taxon>Pichiomycetes</taxon>
        <taxon>Pichiales</taxon>
        <taxon>Pichiaceae</taxon>
        <taxon>Pichia</taxon>
    </lineage>
</organism>
<feature type="compositionally biased region" description="Low complexity" evidence="1">
    <location>
        <begin position="108"/>
        <end position="120"/>
    </location>
</feature>
<dbReference type="Proteomes" id="UP000697127">
    <property type="component" value="Unassembled WGS sequence"/>
</dbReference>
<sequence>MTIGDSYFHSTTNSPTILTSNSSPNTSFNNNTNINTNTNSNSNSNNNNIMPNSNTQFNSSPIPPIYQKNYQSSYSSNSPLSKSRCKRRSSESEDSLKKVRYSSPIQDSLNSNSNNNSNNIPINELNLQNINLEEYPKFNHPEGGIIQFTPIGNIRTFIGDNNIVQRIIEKNSTFDLNKTDRGIDGYKLYLGSVSMDSSPSNEIETYMRNGYAGHNHTGHDHASHNHSTHDHSYNSNKISNHYDNPAGCSAGCCSSNFDYDCDSDLEDDDDYMS</sequence>
<evidence type="ECO:0000313" key="3">
    <source>
        <dbReference type="Proteomes" id="UP000697127"/>
    </source>
</evidence>
<protein>
    <submittedName>
        <fullName evidence="2">Set1/Ash2 histone methyltransferase complex subunit ASH2</fullName>
    </submittedName>
</protein>
<reference evidence="2" key="1">
    <citation type="submission" date="2020-11" db="EMBL/GenBank/DDBJ databases">
        <title>Kefir isolates.</title>
        <authorList>
            <person name="Marcisauskas S."/>
            <person name="Kim Y."/>
            <person name="Blasche S."/>
        </authorList>
    </citation>
    <scope>NUCLEOTIDE SEQUENCE</scope>
    <source>
        <strain evidence="2">Olga-1</strain>
    </source>
</reference>
<comment type="caution">
    <text evidence="2">The sequence shown here is derived from an EMBL/GenBank/DDBJ whole genome shotgun (WGS) entry which is preliminary data.</text>
</comment>
<dbReference type="EMBL" id="PUHW01000008">
    <property type="protein sequence ID" value="KAG0691090.1"/>
    <property type="molecule type" value="Genomic_DNA"/>
</dbReference>
<proteinExistence type="predicted"/>
<feature type="compositionally biased region" description="Basic and acidic residues" evidence="1">
    <location>
        <begin position="217"/>
        <end position="232"/>
    </location>
</feature>
<evidence type="ECO:0000313" key="2">
    <source>
        <dbReference type="EMBL" id="KAG0691090.1"/>
    </source>
</evidence>
<dbReference type="OrthoDB" id="3997547at2759"/>
<keyword evidence="3" id="KW-1185">Reference proteome</keyword>
<dbReference type="AlphaFoldDB" id="A0A9P6WQ83"/>
<feature type="compositionally biased region" description="Polar residues" evidence="1">
    <location>
        <begin position="8"/>
        <end position="18"/>
    </location>
</feature>
<feature type="region of interest" description="Disordered" evidence="1">
    <location>
        <begin position="1"/>
        <end position="120"/>
    </location>
</feature>
<feature type="compositionally biased region" description="Basic and acidic residues" evidence="1">
    <location>
        <begin position="88"/>
        <end position="97"/>
    </location>
</feature>
<name>A0A9P6WQ83_9ASCO</name>
<gene>
    <name evidence="2" type="primary">ASH2L_7</name>
    <name evidence="2" type="ORF">C6P40_005009</name>
</gene>